<reference evidence="2" key="1">
    <citation type="journal article" date="2022" name="bioRxiv">
        <title>Sequencing and chromosome-scale assembly of the giantPleurodeles waltlgenome.</title>
        <authorList>
            <person name="Brown T."/>
            <person name="Elewa A."/>
            <person name="Iarovenko S."/>
            <person name="Subramanian E."/>
            <person name="Araus A.J."/>
            <person name="Petzold A."/>
            <person name="Susuki M."/>
            <person name="Suzuki K.-i.T."/>
            <person name="Hayashi T."/>
            <person name="Toyoda A."/>
            <person name="Oliveira C."/>
            <person name="Osipova E."/>
            <person name="Leigh N.D."/>
            <person name="Simon A."/>
            <person name="Yun M.H."/>
        </authorList>
    </citation>
    <scope>NUCLEOTIDE SEQUENCE</scope>
    <source>
        <strain evidence="2">20211129_DDA</strain>
        <tissue evidence="2">Liver</tissue>
    </source>
</reference>
<sequence>MDGYRYNRFSANQEEELARSQQQLSPHSLYDYRLIVGDVQEPPPLSPPPQRCVPALNCCSPLHPHGHETAAQRYIATRLQAGYEPER</sequence>
<accession>A0AAV7SDL5</accession>
<comment type="caution">
    <text evidence="2">The sequence shown here is derived from an EMBL/GenBank/DDBJ whole genome shotgun (WGS) entry which is preliminary data.</text>
</comment>
<feature type="region of interest" description="Disordered" evidence="1">
    <location>
        <begin position="1"/>
        <end position="24"/>
    </location>
</feature>
<dbReference type="AlphaFoldDB" id="A0AAV7SDL5"/>
<keyword evidence="3" id="KW-1185">Reference proteome</keyword>
<evidence type="ECO:0000313" key="2">
    <source>
        <dbReference type="EMBL" id="KAJ1162657.1"/>
    </source>
</evidence>
<dbReference type="Proteomes" id="UP001066276">
    <property type="component" value="Chromosome 4_2"/>
</dbReference>
<dbReference type="EMBL" id="JANPWB010000008">
    <property type="protein sequence ID" value="KAJ1162657.1"/>
    <property type="molecule type" value="Genomic_DNA"/>
</dbReference>
<proteinExistence type="predicted"/>
<protein>
    <submittedName>
        <fullName evidence="2">Uncharacterized protein</fullName>
    </submittedName>
</protein>
<organism evidence="2 3">
    <name type="scientific">Pleurodeles waltl</name>
    <name type="common">Iberian ribbed newt</name>
    <dbReference type="NCBI Taxonomy" id="8319"/>
    <lineage>
        <taxon>Eukaryota</taxon>
        <taxon>Metazoa</taxon>
        <taxon>Chordata</taxon>
        <taxon>Craniata</taxon>
        <taxon>Vertebrata</taxon>
        <taxon>Euteleostomi</taxon>
        <taxon>Amphibia</taxon>
        <taxon>Batrachia</taxon>
        <taxon>Caudata</taxon>
        <taxon>Salamandroidea</taxon>
        <taxon>Salamandridae</taxon>
        <taxon>Pleurodelinae</taxon>
        <taxon>Pleurodeles</taxon>
    </lineage>
</organism>
<evidence type="ECO:0000256" key="1">
    <source>
        <dbReference type="SAM" id="MobiDB-lite"/>
    </source>
</evidence>
<gene>
    <name evidence="2" type="ORF">NDU88_003124</name>
</gene>
<name>A0AAV7SDL5_PLEWA</name>
<evidence type="ECO:0000313" key="3">
    <source>
        <dbReference type="Proteomes" id="UP001066276"/>
    </source>
</evidence>